<proteinExistence type="predicted"/>
<reference evidence="1" key="1">
    <citation type="submission" date="2021-08" db="EMBL/GenBank/DDBJ databases">
        <title>The first chromosome-level gecko genome reveals the dynamic sex chromosomes of Neotropical dwarf geckos (Sphaerodactylidae: Sphaerodactylus).</title>
        <authorList>
            <person name="Pinto B.J."/>
            <person name="Keating S.E."/>
            <person name="Gamble T."/>
        </authorList>
    </citation>
    <scope>NUCLEOTIDE SEQUENCE</scope>
    <source>
        <strain evidence="1">TG3544</strain>
    </source>
</reference>
<evidence type="ECO:0000313" key="2">
    <source>
        <dbReference type="Proteomes" id="UP000827872"/>
    </source>
</evidence>
<organism evidence="1 2">
    <name type="scientific">Sphaerodactylus townsendi</name>
    <dbReference type="NCBI Taxonomy" id="933632"/>
    <lineage>
        <taxon>Eukaryota</taxon>
        <taxon>Metazoa</taxon>
        <taxon>Chordata</taxon>
        <taxon>Craniata</taxon>
        <taxon>Vertebrata</taxon>
        <taxon>Euteleostomi</taxon>
        <taxon>Lepidosauria</taxon>
        <taxon>Squamata</taxon>
        <taxon>Bifurcata</taxon>
        <taxon>Gekkota</taxon>
        <taxon>Sphaerodactylidae</taxon>
        <taxon>Sphaerodactylus</taxon>
    </lineage>
</organism>
<protein>
    <submittedName>
        <fullName evidence="1">Uncharacterized protein</fullName>
    </submittedName>
</protein>
<gene>
    <name evidence="1" type="ORF">K3G42_016820</name>
</gene>
<name>A0ACB8E8G3_9SAUR</name>
<evidence type="ECO:0000313" key="1">
    <source>
        <dbReference type="EMBL" id="KAH7988445.1"/>
    </source>
</evidence>
<keyword evidence="2" id="KW-1185">Reference proteome</keyword>
<accession>A0ACB8E8G3</accession>
<sequence length="831" mass="91177">MHKESLSQMFREYQEKEDEVGGAGLSTQVRTVSGSSRETEFAATVQHLEIKEAGTSAYSNGSISVQSSTQKTESRSSECEEQTDAPDAIREVRTERESGQKTSDLNKASCLELPIQPEEIKQTSEASSEITEGIQEEEKEIANEAESLTQKVDGETIESPEILEKLMPEVEDEEDDDFVDLKEESNLPFTSEESPPMPSEEHALCGSQETSAMQEQQTVTLKEPVPVPLETKDTEASVESEQDPVISPEISSSLIKDSAPQSNSHDEKGEEENTDQTLTKTTVDDVQPHTSEKKIAKLDVSSVASDTERLELKSSAVLEINQALRPIAETSRQQDSSGQTGGTVSDGQRRDSRSTMFRIPEFRWSQMHQRLLTDLLFSIETDVQMWRREFWERAYGDMPILGAVKAPSLQMAGETMEGLVSVLQPTIQWYLRQAEAGWNGVHLVSSHSTKTVMDFVNSSDNVIFVHNTIHLMSQVMDNMIMVCGGILPLLSAATSATHELENIEPTQGLSIEASIAFLQRIINLVDVLIFASSLGFTEIEAEKNMSSGGILRQCLRLVCAVAVRNCLECQQHAQMKPSGETIKCQKTMQSLIAVGKSGAKNPLDVVTGGMSPIRDIDRLLQDMDINRLRAVVFRDIEDSKQAQFLALAVVYFISVLMVSKYRDILEPQNERRKPQTVQSAKATMTESTSEVISTPISAEQSESAASVQRRDSGIEEEEHPIPGANSEALREAEAQGLSAGPDAVSEVLCTLSSEVNKSQENRSELQSELDGKAASSVPAAKNVNVKDILRSLVSTPADGTTVDPTVLPPTFLGVLGDAAAEQPVQFRSFDR</sequence>
<dbReference type="EMBL" id="CM037623">
    <property type="protein sequence ID" value="KAH7988445.1"/>
    <property type="molecule type" value="Genomic_DNA"/>
</dbReference>
<dbReference type="Proteomes" id="UP000827872">
    <property type="component" value="Linkage Group LG10"/>
</dbReference>
<comment type="caution">
    <text evidence="1">The sequence shown here is derived from an EMBL/GenBank/DDBJ whole genome shotgun (WGS) entry which is preliminary data.</text>
</comment>